<dbReference type="GeneID" id="19305376"/>
<gene>
    <name evidence="15" type="ORF">GLOTRDRAFT_31223</name>
</gene>
<dbReference type="Gene3D" id="3.90.530.10">
    <property type="entry name" value="XPA C-terminal domain"/>
    <property type="match status" value="1"/>
</dbReference>
<dbReference type="PANTHER" id="PTHR10142">
    <property type="entry name" value="DNA REPAIR PROTEIN COMPLEMENTING XP-A CELLS"/>
    <property type="match status" value="1"/>
</dbReference>
<feature type="domain" description="XPA C-terminal" evidence="12">
    <location>
        <begin position="181"/>
        <end position="231"/>
    </location>
</feature>
<evidence type="ECO:0000256" key="4">
    <source>
        <dbReference type="ARBA" id="ARBA00022763"/>
    </source>
</evidence>
<reference evidence="15 16" key="1">
    <citation type="journal article" date="2012" name="Science">
        <title>The Paleozoic origin of enzymatic lignin decomposition reconstructed from 31 fungal genomes.</title>
        <authorList>
            <person name="Floudas D."/>
            <person name="Binder M."/>
            <person name="Riley R."/>
            <person name="Barry K."/>
            <person name="Blanchette R.A."/>
            <person name="Henrissat B."/>
            <person name="Martinez A.T."/>
            <person name="Otillar R."/>
            <person name="Spatafora J.W."/>
            <person name="Yadav J.S."/>
            <person name="Aerts A."/>
            <person name="Benoit I."/>
            <person name="Boyd A."/>
            <person name="Carlson A."/>
            <person name="Copeland A."/>
            <person name="Coutinho P.M."/>
            <person name="de Vries R.P."/>
            <person name="Ferreira P."/>
            <person name="Findley K."/>
            <person name="Foster B."/>
            <person name="Gaskell J."/>
            <person name="Glotzer D."/>
            <person name="Gorecki P."/>
            <person name="Heitman J."/>
            <person name="Hesse C."/>
            <person name="Hori C."/>
            <person name="Igarashi K."/>
            <person name="Jurgens J.A."/>
            <person name="Kallen N."/>
            <person name="Kersten P."/>
            <person name="Kohler A."/>
            <person name="Kuees U."/>
            <person name="Kumar T.K.A."/>
            <person name="Kuo A."/>
            <person name="LaButti K."/>
            <person name="Larrondo L.F."/>
            <person name="Lindquist E."/>
            <person name="Ling A."/>
            <person name="Lombard V."/>
            <person name="Lucas S."/>
            <person name="Lundell T."/>
            <person name="Martin R."/>
            <person name="McLaughlin D.J."/>
            <person name="Morgenstern I."/>
            <person name="Morin E."/>
            <person name="Murat C."/>
            <person name="Nagy L.G."/>
            <person name="Nolan M."/>
            <person name="Ohm R.A."/>
            <person name="Patyshakuliyeva A."/>
            <person name="Rokas A."/>
            <person name="Ruiz-Duenas F.J."/>
            <person name="Sabat G."/>
            <person name="Salamov A."/>
            <person name="Samejima M."/>
            <person name="Schmutz J."/>
            <person name="Slot J.C."/>
            <person name="St John F."/>
            <person name="Stenlid J."/>
            <person name="Sun H."/>
            <person name="Sun S."/>
            <person name="Syed K."/>
            <person name="Tsang A."/>
            <person name="Wiebenga A."/>
            <person name="Young D."/>
            <person name="Pisabarro A."/>
            <person name="Eastwood D.C."/>
            <person name="Martin F."/>
            <person name="Cullen D."/>
            <person name="Grigoriev I.V."/>
            <person name="Hibbett D.S."/>
        </authorList>
    </citation>
    <scope>NUCLEOTIDE SEQUENCE [LARGE SCALE GENOMIC DNA]</scope>
    <source>
        <strain evidence="15 16">ATCC 11539</strain>
    </source>
</reference>
<dbReference type="GO" id="GO:0006284">
    <property type="term" value="P:base-excision repair"/>
    <property type="evidence" value="ECO:0007669"/>
    <property type="project" value="TreeGrafter"/>
</dbReference>
<dbReference type="GO" id="GO:0008270">
    <property type="term" value="F:zinc ion binding"/>
    <property type="evidence" value="ECO:0007669"/>
    <property type="project" value="UniProtKB-KW"/>
</dbReference>
<evidence type="ECO:0000259" key="14">
    <source>
        <dbReference type="Pfam" id="PF20789"/>
    </source>
</evidence>
<dbReference type="Gene3D" id="2.40.160.210">
    <property type="entry name" value="Acyl-CoA thioesterase, double hotdog domain"/>
    <property type="match status" value="1"/>
</dbReference>
<dbReference type="OMA" id="VHGRMYT"/>
<dbReference type="InterPro" id="IPR000465">
    <property type="entry name" value="XPA/RAD14"/>
</dbReference>
<dbReference type="EMBL" id="KB469296">
    <property type="protein sequence ID" value="EPQ60959.1"/>
    <property type="molecule type" value="Genomic_DNA"/>
</dbReference>
<dbReference type="GO" id="GO:0003684">
    <property type="term" value="F:damaged DNA binding"/>
    <property type="evidence" value="ECO:0007669"/>
    <property type="project" value="InterPro"/>
</dbReference>
<dbReference type="CDD" id="cd03444">
    <property type="entry name" value="Thioesterase_II_repeat1"/>
    <property type="match status" value="1"/>
</dbReference>
<accession>S7S4V6</accession>
<dbReference type="PANTHER" id="PTHR10142:SF0">
    <property type="entry name" value="DNA REPAIR PROTEIN COMPLEMENTING XP-A CELLS"/>
    <property type="match status" value="1"/>
</dbReference>
<keyword evidence="9" id="KW-0539">Nucleus</keyword>
<sequence length="612" mass="69350">MAEASSSARPITPPRSEGSVSALPLTPEHVRRVEINRLLAKAKQREREQDASSSSIPNANNKRPIGVVPASSNSPTAPQSSRPLQRDSRLGKYFEYDLSKMANSKGGFLIEDDKEVDEDLRRKEKQREKQRAQQTLDLPIFLDPKLNPKCKECGSIDIDQTYKKIFGCLVCNKCKNDRPEKYSLLTKTECKEDYLLTDAELRDQELLPHLLKANPHKSTYANMMLFLRCQVEDFAWKKWGSPEALDAEWERREKEKKKKKNKKFEQGLKELRRRTREGVWQKRKDAEHKHVFGVVEKGPDGVGKQMAEGQAEHEQISTALDVEQIDVNLFRSKSLWLPVRARGVFGGQVISQAVVSATNCVNPAFTLHCYFLTSASPAVPILYYVERLREGRSYTTRSVKAAQNGKIVFILLCSFQKPEPWQPEHQWPMPSVPAPEECELEEDRYLKDANGASNEKVKNILLEYREERMKSPIEVRSVGARSTGHGTTIYMHWMRAKKVPKRDAPYQKAILGYMSDLLFIGASANTLGLKRLSRGPDALAMMVSPIAYRNGDDFSCDDWLLYVVTSPRTGSGRGVVHGQMYTRDGKLVAVMGQEGVVRADRRPPANETKAKL</sequence>
<keyword evidence="3" id="KW-0479">Metal-binding</keyword>
<feature type="domain" description="Acyl-CoA thioesterase-like N-terminal HotDog" evidence="13">
    <location>
        <begin position="341"/>
        <end position="416"/>
    </location>
</feature>
<dbReference type="NCBIfam" id="TIGR00598">
    <property type="entry name" value="rad14"/>
    <property type="match status" value="1"/>
</dbReference>
<dbReference type="HOGENOM" id="CLU_442195_0_0_1"/>
<evidence type="ECO:0000256" key="10">
    <source>
        <dbReference type="ARBA" id="ARBA00072989"/>
    </source>
</evidence>
<evidence type="ECO:0000256" key="8">
    <source>
        <dbReference type="ARBA" id="ARBA00023204"/>
    </source>
</evidence>
<comment type="similarity">
    <text evidence="2">Belongs to the XPA family.</text>
</comment>
<dbReference type="CDD" id="cd03445">
    <property type="entry name" value="Thioesterase_II_repeat2"/>
    <property type="match status" value="1"/>
</dbReference>
<dbReference type="InterPro" id="IPR049450">
    <property type="entry name" value="ACOT8-like_C"/>
</dbReference>
<evidence type="ECO:0000256" key="9">
    <source>
        <dbReference type="ARBA" id="ARBA00023242"/>
    </source>
</evidence>
<evidence type="ECO:0000256" key="6">
    <source>
        <dbReference type="ARBA" id="ARBA00022833"/>
    </source>
</evidence>
<dbReference type="SUPFAM" id="SSF54637">
    <property type="entry name" value="Thioesterase/thiol ester dehydrase-isomerase"/>
    <property type="match status" value="2"/>
</dbReference>
<dbReference type="PROSITE" id="PS00753">
    <property type="entry name" value="XPA_2"/>
    <property type="match status" value="1"/>
</dbReference>
<evidence type="ECO:0000256" key="3">
    <source>
        <dbReference type="ARBA" id="ARBA00022723"/>
    </source>
</evidence>
<name>S7S4V6_GLOTA</name>
<dbReference type="GO" id="GO:1901255">
    <property type="term" value="P:nucleotide-excision repair involved in interstrand cross-link repair"/>
    <property type="evidence" value="ECO:0007669"/>
    <property type="project" value="TreeGrafter"/>
</dbReference>
<keyword evidence="16" id="KW-1185">Reference proteome</keyword>
<evidence type="ECO:0000313" key="16">
    <source>
        <dbReference type="Proteomes" id="UP000030669"/>
    </source>
</evidence>
<dbReference type="InterPro" id="IPR042171">
    <property type="entry name" value="Acyl-CoA_hotdog"/>
</dbReference>
<dbReference type="Proteomes" id="UP000030669">
    <property type="component" value="Unassembled WGS sequence"/>
</dbReference>
<keyword evidence="8" id="KW-0234">DNA repair</keyword>
<dbReference type="OrthoDB" id="68328at2759"/>
<evidence type="ECO:0000256" key="2">
    <source>
        <dbReference type="ARBA" id="ARBA00005548"/>
    </source>
</evidence>
<evidence type="ECO:0000313" key="15">
    <source>
        <dbReference type="EMBL" id="EPQ60959.1"/>
    </source>
</evidence>
<dbReference type="GO" id="GO:0000110">
    <property type="term" value="C:nucleotide-excision repair factor 1 complex"/>
    <property type="evidence" value="ECO:0007669"/>
    <property type="project" value="TreeGrafter"/>
</dbReference>
<keyword evidence="4" id="KW-0227">DNA damage</keyword>
<evidence type="ECO:0000256" key="11">
    <source>
        <dbReference type="SAM" id="MobiDB-lite"/>
    </source>
</evidence>
<evidence type="ECO:0000256" key="5">
    <source>
        <dbReference type="ARBA" id="ARBA00022771"/>
    </source>
</evidence>
<dbReference type="KEGG" id="gtr:GLOTRDRAFT_31223"/>
<dbReference type="Pfam" id="PF05181">
    <property type="entry name" value="XPA_C"/>
    <property type="match status" value="1"/>
</dbReference>
<feature type="region of interest" description="Disordered" evidence="11">
    <location>
        <begin position="1"/>
        <end position="88"/>
    </location>
</feature>
<comment type="subcellular location">
    <subcellularLocation>
        <location evidence="1">Nucleus</location>
    </subcellularLocation>
</comment>
<feature type="compositionally biased region" description="Polar residues" evidence="11">
    <location>
        <begin position="51"/>
        <end position="61"/>
    </location>
</feature>
<dbReference type="Pfam" id="PF13622">
    <property type="entry name" value="4HBT_3"/>
    <property type="match status" value="1"/>
</dbReference>
<dbReference type="CDD" id="cd21077">
    <property type="entry name" value="DBD_Rad14"/>
    <property type="match status" value="1"/>
</dbReference>
<dbReference type="InterPro" id="IPR022658">
    <property type="entry name" value="XPA_CS"/>
</dbReference>
<evidence type="ECO:0000259" key="13">
    <source>
        <dbReference type="Pfam" id="PF13622"/>
    </source>
</evidence>
<dbReference type="InterPro" id="IPR022656">
    <property type="entry name" value="XPA_C"/>
</dbReference>
<dbReference type="SUPFAM" id="SSF46955">
    <property type="entry name" value="Putative DNA-binding domain"/>
    <property type="match status" value="1"/>
</dbReference>
<dbReference type="Pfam" id="PF20789">
    <property type="entry name" value="4HBT_3C"/>
    <property type="match status" value="1"/>
</dbReference>
<dbReference type="STRING" id="670483.S7S4V6"/>
<feature type="domain" description="Acyl-CoA thioesterase-like C-terminal" evidence="14">
    <location>
        <begin position="472"/>
        <end position="597"/>
    </location>
</feature>
<dbReference type="eggNOG" id="KOG4017">
    <property type="taxonomic scope" value="Eukaryota"/>
</dbReference>
<dbReference type="FunFam" id="3.90.530.10:FF:000003">
    <property type="entry name" value="Dna repair rad14 protein"/>
    <property type="match status" value="1"/>
</dbReference>
<feature type="compositionally biased region" description="Polar residues" evidence="11">
    <location>
        <begin position="70"/>
        <end position="83"/>
    </location>
</feature>
<dbReference type="GO" id="GO:0070914">
    <property type="term" value="P:UV-damage excision repair"/>
    <property type="evidence" value="ECO:0007669"/>
    <property type="project" value="TreeGrafter"/>
</dbReference>
<protein>
    <recommendedName>
        <fullName evidence="10">DNA repair protein RAD14</fullName>
    </recommendedName>
</protein>
<dbReference type="InterPro" id="IPR049449">
    <property type="entry name" value="TesB_ACOT8-like_N"/>
</dbReference>
<dbReference type="eggNOG" id="KOG3016">
    <property type="taxonomic scope" value="Eukaryota"/>
</dbReference>
<dbReference type="InterPro" id="IPR029069">
    <property type="entry name" value="HotDog_dom_sf"/>
</dbReference>
<keyword evidence="6" id="KW-0862">Zinc</keyword>
<evidence type="ECO:0000256" key="1">
    <source>
        <dbReference type="ARBA" id="ARBA00004123"/>
    </source>
</evidence>
<dbReference type="InterPro" id="IPR009061">
    <property type="entry name" value="DNA-bd_dom_put_sf"/>
</dbReference>
<dbReference type="RefSeq" id="XP_007860238.1">
    <property type="nucleotide sequence ID" value="XM_007862047.1"/>
</dbReference>
<evidence type="ECO:0000259" key="12">
    <source>
        <dbReference type="Pfam" id="PF05181"/>
    </source>
</evidence>
<proteinExistence type="inferred from homology"/>
<dbReference type="InterPro" id="IPR037129">
    <property type="entry name" value="XPA_sf"/>
</dbReference>
<dbReference type="GO" id="GO:0000715">
    <property type="term" value="P:nucleotide-excision repair, DNA damage recognition"/>
    <property type="evidence" value="ECO:0007669"/>
    <property type="project" value="TreeGrafter"/>
</dbReference>
<dbReference type="AlphaFoldDB" id="S7S4V6"/>
<organism evidence="15 16">
    <name type="scientific">Gloeophyllum trabeum (strain ATCC 11539 / FP-39264 / Madison 617)</name>
    <name type="common">Brown rot fungus</name>
    <dbReference type="NCBI Taxonomy" id="670483"/>
    <lineage>
        <taxon>Eukaryota</taxon>
        <taxon>Fungi</taxon>
        <taxon>Dikarya</taxon>
        <taxon>Basidiomycota</taxon>
        <taxon>Agaricomycotina</taxon>
        <taxon>Agaricomycetes</taxon>
        <taxon>Gloeophyllales</taxon>
        <taxon>Gloeophyllaceae</taxon>
        <taxon>Gloeophyllum</taxon>
    </lineage>
</organism>
<evidence type="ECO:0000256" key="7">
    <source>
        <dbReference type="ARBA" id="ARBA00023125"/>
    </source>
</evidence>
<keyword evidence="5" id="KW-0863">Zinc-finger</keyword>
<keyword evidence="7" id="KW-0238">DNA-binding</keyword>